<keyword evidence="7" id="KW-0812">Transmembrane</keyword>
<dbReference type="SUPFAM" id="SSF58104">
    <property type="entry name" value="Methyl-accepting chemotaxis protein (MCP) signaling domain"/>
    <property type="match status" value="1"/>
</dbReference>
<dbReference type="EMBL" id="MLQR01000036">
    <property type="protein sequence ID" value="OIJ11835.1"/>
    <property type="molecule type" value="Genomic_DNA"/>
</dbReference>
<dbReference type="Proteomes" id="UP000179524">
    <property type="component" value="Unassembled WGS sequence"/>
</dbReference>
<comment type="similarity">
    <text evidence="5">Belongs to the methyl-accepting chemotaxis (MCP) protein family.</text>
</comment>
<dbReference type="PANTHER" id="PTHR32089">
    <property type="entry name" value="METHYL-ACCEPTING CHEMOTAXIS PROTEIN MCPB"/>
    <property type="match status" value="1"/>
</dbReference>
<feature type="domain" description="Methyl-accepting transducer" evidence="8">
    <location>
        <begin position="280"/>
        <end position="551"/>
    </location>
</feature>
<evidence type="ECO:0000256" key="5">
    <source>
        <dbReference type="ARBA" id="ARBA00029447"/>
    </source>
</evidence>
<dbReference type="GO" id="GO:0006935">
    <property type="term" value="P:chemotaxis"/>
    <property type="evidence" value="ECO:0007669"/>
    <property type="project" value="InterPro"/>
</dbReference>
<dbReference type="InterPro" id="IPR004090">
    <property type="entry name" value="Chemotax_Me-accpt_rcpt"/>
</dbReference>
<evidence type="ECO:0000256" key="2">
    <source>
        <dbReference type="ARBA" id="ARBA00022475"/>
    </source>
</evidence>
<keyword evidence="2" id="KW-1003">Cell membrane</keyword>
<name>A0A1S2LK32_9BACI</name>
<dbReference type="GO" id="GO:0004888">
    <property type="term" value="F:transmembrane signaling receptor activity"/>
    <property type="evidence" value="ECO:0007669"/>
    <property type="project" value="InterPro"/>
</dbReference>
<dbReference type="Gene3D" id="1.10.287.950">
    <property type="entry name" value="Methyl-accepting chemotaxis protein"/>
    <property type="match status" value="1"/>
</dbReference>
<evidence type="ECO:0000259" key="9">
    <source>
        <dbReference type="PROSITE" id="PS50885"/>
    </source>
</evidence>
<dbReference type="GO" id="GO:0007165">
    <property type="term" value="P:signal transduction"/>
    <property type="evidence" value="ECO:0007669"/>
    <property type="project" value="UniProtKB-KW"/>
</dbReference>
<feature type="transmembrane region" description="Helical" evidence="7">
    <location>
        <begin position="186"/>
        <end position="208"/>
    </location>
</feature>
<comment type="caution">
    <text evidence="10">The sequence shown here is derived from an EMBL/GenBank/DDBJ whole genome shotgun (WGS) entry which is preliminary data.</text>
</comment>
<keyword evidence="3 7" id="KW-0472">Membrane</keyword>
<dbReference type="SMART" id="SM00304">
    <property type="entry name" value="HAMP"/>
    <property type="match status" value="1"/>
</dbReference>
<dbReference type="Pfam" id="PF00015">
    <property type="entry name" value="MCPsignal"/>
    <property type="match status" value="1"/>
</dbReference>
<dbReference type="CDD" id="cd06225">
    <property type="entry name" value="HAMP"/>
    <property type="match status" value="1"/>
</dbReference>
<evidence type="ECO:0000256" key="3">
    <source>
        <dbReference type="ARBA" id="ARBA00023136"/>
    </source>
</evidence>
<dbReference type="PROSITE" id="PS50885">
    <property type="entry name" value="HAMP"/>
    <property type="match status" value="1"/>
</dbReference>
<organism evidence="10 11">
    <name type="scientific">Anaerobacillus alkalilacustris</name>
    <dbReference type="NCBI Taxonomy" id="393763"/>
    <lineage>
        <taxon>Bacteria</taxon>
        <taxon>Bacillati</taxon>
        <taxon>Bacillota</taxon>
        <taxon>Bacilli</taxon>
        <taxon>Bacillales</taxon>
        <taxon>Bacillaceae</taxon>
        <taxon>Anaerobacillus</taxon>
    </lineage>
</organism>
<dbReference type="InterPro" id="IPR004089">
    <property type="entry name" value="MCPsignal_dom"/>
</dbReference>
<dbReference type="PROSITE" id="PS50111">
    <property type="entry name" value="CHEMOTAXIS_TRANSDUC_2"/>
    <property type="match status" value="1"/>
</dbReference>
<reference evidence="10 11" key="1">
    <citation type="submission" date="2016-10" db="EMBL/GenBank/DDBJ databases">
        <title>Draft genome sequences of four alkaliphilic bacteria belonging to the Anaerobacillus genus.</title>
        <authorList>
            <person name="Bassil N.M."/>
            <person name="Lloyd J.R."/>
        </authorList>
    </citation>
    <scope>NUCLEOTIDE SEQUENCE [LARGE SCALE GENOMIC DNA]</scope>
    <source>
        <strain evidence="10 11">DSM 18345</strain>
    </source>
</reference>
<evidence type="ECO:0000256" key="1">
    <source>
        <dbReference type="ARBA" id="ARBA00004236"/>
    </source>
</evidence>
<dbReference type="SMART" id="SM00283">
    <property type="entry name" value="MA"/>
    <property type="match status" value="1"/>
</dbReference>
<evidence type="ECO:0000259" key="8">
    <source>
        <dbReference type="PROSITE" id="PS50111"/>
    </source>
</evidence>
<feature type="transmembrane region" description="Helical" evidence="7">
    <location>
        <begin position="20"/>
        <end position="42"/>
    </location>
</feature>
<evidence type="ECO:0000256" key="7">
    <source>
        <dbReference type="SAM" id="Phobius"/>
    </source>
</evidence>
<accession>A0A1S2LK32</accession>
<dbReference type="RefSeq" id="WP_071310515.1">
    <property type="nucleotide sequence ID" value="NZ_MLQR01000036.1"/>
</dbReference>
<keyword evidence="7" id="KW-1133">Transmembrane helix</keyword>
<evidence type="ECO:0000256" key="6">
    <source>
        <dbReference type="PROSITE-ProRule" id="PRU00284"/>
    </source>
</evidence>
<comment type="subcellular location">
    <subcellularLocation>
        <location evidence="1">Cell membrane</location>
    </subcellularLocation>
</comment>
<gene>
    <name evidence="10" type="ORF">BKP37_15475</name>
</gene>
<keyword evidence="11" id="KW-1185">Reference proteome</keyword>
<dbReference type="Pfam" id="PF12729">
    <property type="entry name" value="4HB_MCP_1"/>
    <property type="match status" value="1"/>
</dbReference>
<dbReference type="AlphaFoldDB" id="A0A1S2LK32"/>
<dbReference type="InterPro" id="IPR003660">
    <property type="entry name" value="HAMP_dom"/>
</dbReference>
<dbReference type="GO" id="GO:0005886">
    <property type="term" value="C:plasma membrane"/>
    <property type="evidence" value="ECO:0007669"/>
    <property type="project" value="UniProtKB-SubCell"/>
</dbReference>
<dbReference type="PRINTS" id="PR00260">
    <property type="entry name" value="CHEMTRNSDUCR"/>
</dbReference>
<evidence type="ECO:0000313" key="11">
    <source>
        <dbReference type="Proteomes" id="UP000179524"/>
    </source>
</evidence>
<sequence length="566" mass="62930">MKRDKLLKGKKYHLTIKTKLIISFSIIVILMSIVSLFSYSVLRSYINQQNIMIEKNVLSNKMITLTNEIPHAISRYLLNQEPENKEAVDEKFIRINHILEQIEANVFGDDERKAFYVASRMLESYSEASDKLFASTTLSEMVEQNNLMKRYSRLISAGIQEYMSLELTQQDLQRTELTQKANTTGIFSLVSTLSISVFSILFATFFSLRLGRALNKMVQSAQNIANGNLQGEEIKSTSNDELMLLAEAFNEMKRNLGSMIQKIVKTSNNLYDSSSMIKDGVEQSNQAVSQIAVITEDAVAGAQNQVSEAEKTDDTVRQLIQMNKKITDKSENVLTATNKSIQVAEQGNVKVQSMLIQMDTIQEHVMKTQGVAGVLKENSSQIKSILQTISNITANTELLALNASIEAARVGEYGKGFTVVANEVRKLATSSATSTVEISHILTVIQNHVDSLLQGMSTAVEQVTDGSKKVFEVEQSFKEIVASNNRVDDEIKNISEEISIMVNEINRIAEISKNICKVSVEALNGNTEISSVVEEQLAIQEEFLASATNLADISKELTNIVSKFKV</sequence>
<dbReference type="Gene3D" id="6.10.340.10">
    <property type="match status" value="1"/>
</dbReference>
<feature type="domain" description="HAMP" evidence="9">
    <location>
        <begin position="208"/>
        <end position="261"/>
    </location>
</feature>
<keyword evidence="4 6" id="KW-0807">Transducer</keyword>
<dbReference type="OrthoDB" id="9804712at2"/>
<protein>
    <submittedName>
        <fullName evidence="10">Methyl-accepting chemotaxis protein</fullName>
    </submittedName>
</protein>
<dbReference type="Pfam" id="PF00672">
    <property type="entry name" value="HAMP"/>
    <property type="match status" value="1"/>
</dbReference>
<evidence type="ECO:0000256" key="4">
    <source>
        <dbReference type="ARBA" id="ARBA00023224"/>
    </source>
</evidence>
<proteinExistence type="inferred from homology"/>
<dbReference type="PANTHER" id="PTHR32089:SF114">
    <property type="entry name" value="METHYL-ACCEPTING CHEMOTAXIS PROTEIN MCPB"/>
    <property type="match status" value="1"/>
</dbReference>
<evidence type="ECO:0000313" key="10">
    <source>
        <dbReference type="EMBL" id="OIJ11835.1"/>
    </source>
</evidence>
<dbReference type="InterPro" id="IPR024478">
    <property type="entry name" value="HlyB_4HB_MCP"/>
</dbReference>